<evidence type="ECO:0000256" key="8">
    <source>
        <dbReference type="ARBA" id="ARBA00023077"/>
    </source>
</evidence>
<comment type="subcellular location">
    <subcellularLocation>
        <location evidence="1 11">Cell outer membrane</location>
        <topology evidence="1 11">Multi-pass membrane protein</topology>
    </subcellularLocation>
</comment>
<keyword evidence="4" id="KW-0410">Iron transport</keyword>
<evidence type="ECO:0000256" key="12">
    <source>
        <dbReference type="RuleBase" id="RU003357"/>
    </source>
</evidence>
<dbReference type="InterPro" id="IPR012910">
    <property type="entry name" value="Plug_dom"/>
</dbReference>
<dbReference type="CDD" id="cd01347">
    <property type="entry name" value="ligand_gated_channel"/>
    <property type="match status" value="1"/>
</dbReference>
<dbReference type="PANTHER" id="PTHR32552">
    <property type="entry name" value="FERRICHROME IRON RECEPTOR-RELATED"/>
    <property type="match status" value="1"/>
</dbReference>
<evidence type="ECO:0000256" key="7">
    <source>
        <dbReference type="ARBA" id="ARBA00023065"/>
    </source>
</evidence>
<dbReference type="InterPro" id="IPR000531">
    <property type="entry name" value="Beta-barrel_TonB"/>
</dbReference>
<dbReference type="PROSITE" id="PS52016">
    <property type="entry name" value="TONB_DEPENDENT_REC_3"/>
    <property type="match status" value="1"/>
</dbReference>
<reference evidence="16" key="1">
    <citation type="journal article" date="2019" name="Int. J. Syst. Evol. Microbiol.">
        <title>The Global Catalogue of Microorganisms (GCM) 10K type strain sequencing project: providing services to taxonomists for standard genome sequencing and annotation.</title>
        <authorList>
            <consortium name="The Broad Institute Genomics Platform"/>
            <consortium name="The Broad Institute Genome Sequencing Center for Infectious Disease"/>
            <person name="Wu L."/>
            <person name="Ma J."/>
        </authorList>
    </citation>
    <scope>NUCLEOTIDE SEQUENCE [LARGE SCALE GENOMIC DNA]</scope>
    <source>
        <strain evidence="16">CCUG 52537</strain>
    </source>
</reference>
<gene>
    <name evidence="15" type="ORF">ACFQ00_13540</name>
</gene>
<evidence type="ECO:0000256" key="10">
    <source>
        <dbReference type="ARBA" id="ARBA00023237"/>
    </source>
</evidence>
<proteinExistence type="inferred from homology"/>
<evidence type="ECO:0000256" key="6">
    <source>
        <dbReference type="ARBA" id="ARBA00023004"/>
    </source>
</evidence>
<dbReference type="RefSeq" id="WP_381491772.1">
    <property type="nucleotide sequence ID" value="NZ_JBHTIK010000008.1"/>
</dbReference>
<organism evidence="15 16">
    <name type="scientific">Sphingosinicella xenopeptidilytica</name>
    <dbReference type="NCBI Taxonomy" id="364098"/>
    <lineage>
        <taxon>Bacteria</taxon>
        <taxon>Pseudomonadati</taxon>
        <taxon>Pseudomonadota</taxon>
        <taxon>Alphaproteobacteria</taxon>
        <taxon>Sphingomonadales</taxon>
        <taxon>Sphingosinicellaceae</taxon>
        <taxon>Sphingosinicella</taxon>
    </lineage>
</organism>
<evidence type="ECO:0000256" key="9">
    <source>
        <dbReference type="ARBA" id="ARBA00023136"/>
    </source>
</evidence>
<evidence type="ECO:0000256" key="5">
    <source>
        <dbReference type="ARBA" id="ARBA00022692"/>
    </source>
</evidence>
<dbReference type="EMBL" id="JBHTIK010000008">
    <property type="protein sequence ID" value="MFD0849354.1"/>
    <property type="molecule type" value="Genomic_DNA"/>
</dbReference>
<protein>
    <submittedName>
        <fullName evidence="15">TonB-dependent receptor</fullName>
    </submittedName>
</protein>
<keyword evidence="5 11" id="KW-0812">Transmembrane</keyword>
<dbReference type="Proteomes" id="UP001597124">
    <property type="component" value="Unassembled WGS sequence"/>
</dbReference>
<keyword evidence="16" id="KW-1185">Reference proteome</keyword>
<dbReference type="PANTHER" id="PTHR32552:SF81">
    <property type="entry name" value="TONB-DEPENDENT OUTER MEMBRANE RECEPTOR"/>
    <property type="match status" value="1"/>
</dbReference>
<feature type="domain" description="TonB-dependent receptor-like beta-barrel" evidence="13">
    <location>
        <begin position="267"/>
        <end position="690"/>
    </location>
</feature>
<evidence type="ECO:0000256" key="11">
    <source>
        <dbReference type="PROSITE-ProRule" id="PRU01360"/>
    </source>
</evidence>
<evidence type="ECO:0000256" key="3">
    <source>
        <dbReference type="ARBA" id="ARBA00022452"/>
    </source>
</evidence>
<accession>A0ABW3C655</accession>
<keyword evidence="6" id="KW-0408">Iron</keyword>
<keyword evidence="7" id="KW-0406">Ion transport</keyword>
<evidence type="ECO:0000256" key="4">
    <source>
        <dbReference type="ARBA" id="ARBA00022496"/>
    </source>
</evidence>
<keyword evidence="9 11" id="KW-0472">Membrane</keyword>
<keyword evidence="8 12" id="KW-0798">TonB box</keyword>
<dbReference type="InterPro" id="IPR039426">
    <property type="entry name" value="TonB-dep_rcpt-like"/>
</dbReference>
<comment type="similarity">
    <text evidence="11 12">Belongs to the TonB-dependent receptor family.</text>
</comment>
<feature type="domain" description="TonB-dependent receptor plug" evidence="14">
    <location>
        <begin position="59"/>
        <end position="166"/>
    </location>
</feature>
<sequence>MDTGVLAVNLRNVRCSLLVGASLLVADACGLPFTGSALAQTVEPSDEIVVTARRRDETVQDVPLSVSAFSGAQLEGRGVSTLKDLQHAIPGLQYSDRGNLQTELTIRGVGGDSRNIGIESGVGMYVDGVYVARTSGYNADLTDLERVEVLRGPQGTLFGKNTIGGVINITSRKPTDETEGQVFASYGNYNALRTQASLSGPLSDNLFAKVTVATWDRDGYIHNVYDGRDLNDENRRGGRLQLRWLPTDQLEINVSADVTRDRRHAVLNQMNSTSGAAAPYYTGDRFEANTDQRNEDSRDMWGVSLTADYTLASGHVLTSISAVRDIQILVYSDIDQTPLDLFHSGPFTDNSRMFSQELRLVSPSDGPLTYVAGLYYFRQDSDGIRRVYIGGLLANGAINDAAVLTNSYAGYLNADYKLTDKLTLTAGIRYTQEKKSGEFLQIRPNLNYDFQDMRRKDSNWSWVGSLRYEFNDNLTSYVSVSRGYKSGGFNLDTIGAPNLIASDLTFGPEEVTNYELGIKGRSSDDLVRFNLAVFDLEYQDKQVSQFISTGATTIPSNQVTNAGRARIRGFEADATLKPFTGFTLTATAAYLDAKYTRFDSAASIGGVLLSYAGNRIERTPDWTASATAEYRYAMDHGDLVLSGTASYTGDVHLQADNLDRNFENGYLLFDARVGYEMENGFSLSLWGKNLGKKDYRTFARVFAGLDQAVYGEPRTYGIDLRYRF</sequence>
<evidence type="ECO:0000313" key="15">
    <source>
        <dbReference type="EMBL" id="MFD0849354.1"/>
    </source>
</evidence>
<name>A0ABW3C655_SPHXN</name>
<evidence type="ECO:0000256" key="1">
    <source>
        <dbReference type="ARBA" id="ARBA00004571"/>
    </source>
</evidence>
<keyword evidence="15" id="KW-0675">Receptor</keyword>
<dbReference type="InterPro" id="IPR036942">
    <property type="entry name" value="Beta-barrel_TonB_sf"/>
</dbReference>
<dbReference type="SUPFAM" id="SSF56935">
    <property type="entry name" value="Porins"/>
    <property type="match status" value="1"/>
</dbReference>
<keyword evidence="10 11" id="KW-0998">Cell outer membrane</keyword>
<dbReference type="Pfam" id="PF00593">
    <property type="entry name" value="TonB_dep_Rec_b-barrel"/>
    <property type="match status" value="1"/>
</dbReference>
<evidence type="ECO:0000259" key="13">
    <source>
        <dbReference type="Pfam" id="PF00593"/>
    </source>
</evidence>
<keyword evidence="2 11" id="KW-0813">Transport</keyword>
<keyword evidence="3 11" id="KW-1134">Transmembrane beta strand</keyword>
<dbReference type="Gene3D" id="2.40.170.20">
    <property type="entry name" value="TonB-dependent receptor, beta-barrel domain"/>
    <property type="match status" value="1"/>
</dbReference>
<evidence type="ECO:0000313" key="16">
    <source>
        <dbReference type="Proteomes" id="UP001597124"/>
    </source>
</evidence>
<dbReference type="Pfam" id="PF07715">
    <property type="entry name" value="Plug"/>
    <property type="match status" value="1"/>
</dbReference>
<evidence type="ECO:0000256" key="2">
    <source>
        <dbReference type="ARBA" id="ARBA00022448"/>
    </source>
</evidence>
<comment type="caution">
    <text evidence="15">The sequence shown here is derived from an EMBL/GenBank/DDBJ whole genome shotgun (WGS) entry which is preliminary data.</text>
</comment>
<evidence type="ECO:0000259" key="14">
    <source>
        <dbReference type="Pfam" id="PF07715"/>
    </source>
</evidence>